<evidence type="ECO:0000256" key="8">
    <source>
        <dbReference type="ARBA" id="ARBA00023235"/>
    </source>
</evidence>
<dbReference type="HAMAP" id="MF_01038">
    <property type="entry name" value="GpmI"/>
    <property type="match status" value="1"/>
</dbReference>
<dbReference type="InterPro" id="IPR005995">
    <property type="entry name" value="Pgm_bpd_ind"/>
</dbReference>
<comment type="function">
    <text evidence="2 9">Catalyzes the interconversion of 2-phosphoglycerate and 3-phosphoglycerate.</text>
</comment>
<accession>A0A2H0V2C3</accession>
<dbReference type="GO" id="GO:0005829">
    <property type="term" value="C:cytosol"/>
    <property type="evidence" value="ECO:0007669"/>
    <property type="project" value="TreeGrafter"/>
</dbReference>
<feature type="binding site" evidence="9 13">
    <location>
        <position position="450"/>
    </location>
    <ligand>
        <name>Mn(2+)</name>
        <dbReference type="ChEBI" id="CHEBI:29035"/>
        <label>2</label>
    </ligand>
</feature>
<feature type="binding site" evidence="9 12">
    <location>
        <position position="197"/>
    </location>
    <ligand>
        <name>substrate</name>
    </ligand>
</feature>
<dbReference type="FunFam" id="3.40.1450.10:FF:000002">
    <property type="entry name" value="2,3-bisphosphoglycerate-independent phosphoglycerate mutase"/>
    <property type="match status" value="1"/>
</dbReference>
<evidence type="ECO:0000313" key="17">
    <source>
        <dbReference type="Proteomes" id="UP000228626"/>
    </source>
</evidence>
<comment type="catalytic activity">
    <reaction evidence="1 9">
        <text>(2R)-2-phosphoglycerate = (2R)-3-phosphoglycerate</text>
        <dbReference type="Rhea" id="RHEA:15901"/>
        <dbReference type="ChEBI" id="CHEBI:58272"/>
        <dbReference type="ChEBI" id="CHEBI:58289"/>
        <dbReference type="EC" id="5.4.2.12"/>
    </reaction>
</comment>
<evidence type="ECO:0000256" key="1">
    <source>
        <dbReference type="ARBA" id="ARBA00000370"/>
    </source>
</evidence>
<dbReference type="EMBL" id="PFAR01000024">
    <property type="protein sequence ID" value="PIR93237.1"/>
    <property type="molecule type" value="Genomic_DNA"/>
</dbReference>
<feature type="active site" description="Phosphoserine intermediate" evidence="9 11">
    <location>
        <position position="68"/>
    </location>
</feature>
<protein>
    <recommendedName>
        <fullName evidence="9 10">2,3-bisphosphoglycerate-independent phosphoglycerate mutase</fullName>
        <shortName evidence="9">BPG-independent PGAM</shortName>
        <shortName evidence="9">Phosphoglyceromutase</shortName>
        <shortName evidence="9">iPGM</shortName>
        <ecNumber evidence="9 10">5.4.2.12</ecNumber>
    </recommendedName>
</protein>
<keyword evidence="5 9" id="KW-0479">Metal-binding</keyword>
<feature type="binding site" evidence="9 12">
    <location>
        <begin position="159"/>
        <end position="160"/>
    </location>
    <ligand>
        <name>substrate</name>
    </ligand>
</feature>
<feature type="binding site" evidence="9 13">
    <location>
        <position position="468"/>
    </location>
    <ligand>
        <name>Mn(2+)</name>
        <dbReference type="ChEBI" id="CHEBI:29035"/>
        <label>1</label>
    </ligand>
</feature>
<keyword evidence="7 9" id="KW-0464">Manganese</keyword>
<feature type="binding site" evidence="9 13">
    <location>
        <position position="68"/>
    </location>
    <ligand>
        <name>Mn(2+)</name>
        <dbReference type="ChEBI" id="CHEBI:29035"/>
        <label>2</label>
    </ligand>
</feature>
<evidence type="ECO:0000256" key="3">
    <source>
        <dbReference type="ARBA" id="ARBA00004798"/>
    </source>
</evidence>
<feature type="binding site" evidence="9 12">
    <location>
        <position position="341"/>
    </location>
    <ligand>
        <name>substrate</name>
    </ligand>
</feature>
<evidence type="ECO:0000256" key="4">
    <source>
        <dbReference type="ARBA" id="ARBA00008819"/>
    </source>
</evidence>
<dbReference type="PANTHER" id="PTHR31637">
    <property type="entry name" value="2,3-BISPHOSPHOGLYCERATE-INDEPENDENT PHOSPHOGLYCERATE MUTASE"/>
    <property type="match status" value="1"/>
</dbReference>
<evidence type="ECO:0000259" key="15">
    <source>
        <dbReference type="Pfam" id="PF06415"/>
    </source>
</evidence>
<dbReference type="Gene3D" id="3.40.720.10">
    <property type="entry name" value="Alkaline Phosphatase, subunit A"/>
    <property type="match status" value="1"/>
</dbReference>
<feature type="binding site" evidence="9 13">
    <location>
        <position position="449"/>
    </location>
    <ligand>
        <name>Mn(2+)</name>
        <dbReference type="ChEBI" id="CHEBI:29035"/>
        <label>2</label>
    </ligand>
</feature>
<dbReference type="UniPathway" id="UPA00109">
    <property type="reaction ID" value="UER00186"/>
</dbReference>
<evidence type="ECO:0000256" key="12">
    <source>
        <dbReference type="PIRSR" id="PIRSR001492-2"/>
    </source>
</evidence>
<evidence type="ECO:0000259" key="14">
    <source>
        <dbReference type="Pfam" id="PF01676"/>
    </source>
</evidence>
<evidence type="ECO:0000313" key="16">
    <source>
        <dbReference type="EMBL" id="PIR93237.1"/>
    </source>
</evidence>
<dbReference type="PANTHER" id="PTHR31637:SF0">
    <property type="entry name" value="2,3-BISPHOSPHOGLYCERATE-INDEPENDENT PHOSPHOGLYCERATE MUTASE"/>
    <property type="match status" value="1"/>
</dbReference>
<comment type="caution">
    <text evidence="16">The sequence shown here is derived from an EMBL/GenBank/DDBJ whole genome shotgun (WGS) entry which is preliminary data.</text>
</comment>
<keyword evidence="8 9" id="KW-0413">Isomerase</keyword>
<dbReference type="AlphaFoldDB" id="A0A2H0V2C3"/>
<sequence>MDNKNFKRPKPVVLCVLDGIGIAQSYSGNAFSQAKLPNLNNFISKYPITALSASGEAVGLPWGEMGNSEVGHLNLGAGRIVYQDLPRINKAISDNSFFKNKALLGAVQHAQKNKSSLNFMGLLSNGGVHAAIEHIIALLALAEQNKLEKVYLHLFLDGRDMPYNSGRQIIKDIKNRIAEYKTGEIATLSGRFYAMDRDNNWDRVEKSYLAMTAGVCRDSFASAEEAIDFYYNKKIYDEEFYPTVLTKGGKPVSLIKDKDAVIFFNFRSDRARQMTKAFILPGFNKFKREVEYRNLYFVTMTEYEKNLPVEVAFPPEEIKNALGQVIADQGLRQLRIAETEKYAHVTYFFNGGREEVYRKEDREVVPSPRIESYADEPKMSAPEVTSRLIKEINKDAYDFILVNYANGDMVGHTGNIDATIAALEYLDKAVGELVQLILAKNGVMLITSDHGNCEEMFNMQTGSIDKEHTTNPVPLVIISNELEGKSLSEGDIAGNDLSVLNARGILADVAPTILKIMGIEKPREMTGRTLI</sequence>
<evidence type="ECO:0000256" key="7">
    <source>
        <dbReference type="ARBA" id="ARBA00023211"/>
    </source>
</evidence>
<evidence type="ECO:0000256" key="9">
    <source>
        <dbReference type="HAMAP-Rule" id="MF_01038"/>
    </source>
</evidence>
<proteinExistence type="inferred from homology"/>
<dbReference type="Pfam" id="PF06415">
    <property type="entry name" value="iPGM_N"/>
    <property type="match status" value="1"/>
</dbReference>
<comment type="subunit">
    <text evidence="9">Monomer.</text>
</comment>
<dbReference type="Pfam" id="PF01676">
    <property type="entry name" value="Metalloenzyme"/>
    <property type="match status" value="1"/>
</dbReference>
<dbReference type="InterPro" id="IPR036646">
    <property type="entry name" value="PGAM_B_sf"/>
</dbReference>
<comment type="pathway">
    <text evidence="3 9">Carbohydrate degradation; glycolysis; pyruvate from D-glyceraldehyde 3-phosphate: step 3/5.</text>
</comment>
<reference evidence="17" key="1">
    <citation type="submission" date="2017-09" db="EMBL/GenBank/DDBJ databases">
        <title>Depth-based differentiation of microbial function through sediment-hosted aquifers and enrichment of novel symbionts in the deep terrestrial subsurface.</title>
        <authorList>
            <person name="Probst A.J."/>
            <person name="Ladd B."/>
            <person name="Jarett J.K."/>
            <person name="Geller-Mcgrath D.E."/>
            <person name="Sieber C.M.K."/>
            <person name="Emerson J.B."/>
            <person name="Anantharaman K."/>
            <person name="Thomas B.C."/>
            <person name="Malmstrom R."/>
            <person name="Stieglmeier M."/>
            <person name="Klingl A."/>
            <person name="Woyke T."/>
            <person name="Ryan C.M."/>
            <person name="Banfield J.F."/>
        </authorList>
    </citation>
    <scope>NUCLEOTIDE SEQUENCE [LARGE SCALE GENOMIC DNA]</scope>
</reference>
<comment type="similarity">
    <text evidence="4 9">Belongs to the BPG-independent phosphoglycerate mutase family.</text>
</comment>
<dbReference type="CDD" id="cd16010">
    <property type="entry name" value="iPGM"/>
    <property type="match status" value="1"/>
</dbReference>
<dbReference type="SUPFAM" id="SSF53649">
    <property type="entry name" value="Alkaline phosphatase-like"/>
    <property type="match status" value="1"/>
</dbReference>
<feature type="binding site" evidence="9 12">
    <location>
        <position position="191"/>
    </location>
    <ligand>
        <name>substrate</name>
    </ligand>
</feature>
<dbReference type="GO" id="GO:0006096">
    <property type="term" value="P:glycolytic process"/>
    <property type="evidence" value="ECO:0007669"/>
    <property type="project" value="UniProtKB-UniRule"/>
</dbReference>
<feature type="binding site" evidence="9 12">
    <location>
        <position position="129"/>
    </location>
    <ligand>
        <name>substrate</name>
    </ligand>
</feature>
<dbReference type="GO" id="GO:0006007">
    <property type="term" value="P:glucose catabolic process"/>
    <property type="evidence" value="ECO:0007669"/>
    <property type="project" value="InterPro"/>
</dbReference>
<evidence type="ECO:0000256" key="13">
    <source>
        <dbReference type="PIRSR" id="PIRSR001492-3"/>
    </source>
</evidence>
<dbReference type="GO" id="GO:0030145">
    <property type="term" value="F:manganese ion binding"/>
    <property type="evidence" value="ECO:0007669"/>
    <property type="project" value="UniProtKB-UniRule"/>
</dbReference>
<feature type="binding site" evidence="9 12">
    <location>
        <begin position="267"/>
        <end position="270"/>
    </location>
    <ligand>
        <name>substrate</name>
    </ligand>
</feature>
<dbReference type="PIRSF" id="PIRSF001492">
    <property type="entry name" value="IPGAM"/>
    <property type="match status" value="1"/>
</dbReference>
<feature type="binding site" evidence="9 13">
    <location>
        <position position="408"/>
    </location>
    <ligand>
        <name>Mn(2+)</name>
        <dbReference type="ChEBI" id="CHEBI:29035"/>
        <label>1</label>
    </ligand>
</feature>
<feature type="binding site" evidence="9 13">
    <location>
        <position position="412"/>
    </location>
    <ligand>
        <name>Mn(2+)</name>
        <dbReference type="ChEBI" id="CHEBI:29035"/>
        <label>1</label>
    </ligand>
</feature>
<evidence type="ECO:0000256" key="11">
    <source>
        <dbReference type="PIRSR" id="PIRSR001492-1"/>
    </source>
</evidence>
<dbReference type="InterPro" id="IPR011258">
    <property type="entry name" value="BPG-indep_PGM_N"/>
</dbReference>
<feature type="domain" description="Metalloenzyme" evidence="14">
    <location>
        <begin position="10"/>
        <end position="521"/>
    </location>
</feature>
<dbReference type="SUPFAM" id="SSF64158">
    <property type="entry name" value="2,3-Bisphosphoglycerate-independent phosphoglycerate mutase, substrate-binding domain"/>
    <property type="match status" value="1"/>
</dbReference>
<evidence type="ECO:0000256" key="5">
    <source>
        <dbReference type="ARBA" id="ARBA00022723"/>
    </source>
</evidence>
<keyword evidence="6 9" id="KW-0324">Glycolysis</keyword>
<dbReference type="Gene3D" id="3.40.1450.10">
    <property type="entry name" value="BPG-independent phosphoglycerate mutase, domain B"/>
    <property type="match status" value="1"/>
</dbReference>
<comment type="cofactor">
    <cofactor evidence="9">
        <name>Mn(2+)</name>
        <dbReference type="ChEBI" id="CHEBI:29035"/>
    </cofactor>
    <text evidence="9">Binds 2 manganese ions per subunit.</text>
</comment>
<dbReference type="EC" id="5.4.2.12" evidence="9 10"/>
<dbReference type="Proteomes" id="UP000228626">
    <property type="component" value="Unassembled WGS sequence"/>
</dbReference>
<organism evidence="16 17">
    <name type="scientific">Candidatus Falkowbacteria bacterium CG10_big_fil_rev_8_21_14_0_10_43_10</name>
    <dbReference type="NCBI Taxonomy" id="1974567"/>
    <lineage>
        <taxon>Bacteria</taxon>
        <taxon>Candidatus Falkowiibacteriota</taxon>
    </lineage>
</organism>
<name>A0A2H0V2C3_9BACT</name>
<evidence type="ECO:0000256" key="10">
    <source>
        <dbReference type="NCBIfam" id="TIGR01307"/>
    </source>
</evidence>
<evidence type="ECO:0000256" key="6">
    <source>
        <dbReference type="ARBA" id="ARBA00023152"/>
    </source>
</evidence>
<gene>
    <name evidence="9" type="primary">gpmI</name>
    <name evidence="16" type="ORF">COT99_02050</name>
</gene>
<feature type="domain" description="BPG-independent PGAM N-terminal" evidence="15">
    <location>
        <begin position="88"/>
        <end position="305"/>
    </location>
</feature>
<dbReference type="InterPro" id="IPR006124">
    <property type="entry name" value="Metalloenzyme"/>
</dbReference>
<feature type="binding site" evidence="9 13">
    <location>
        <position position="18"/>
    </location>
    <ligand>
        <name>Mn(2+)</name>
        <dbReference type="ChEBI" id="CHEBI:29035"/>
        <label>2</label>
    </ligand>
</feature>
<dbReference type="InterPro" id="IPR017850">
    <property type="entry name" value="Alkaline_phosphatase_core_sf"/>
</dbReference>
<dbReference type="GO" id="GO:0004619">
    <property type="term" value="F:phosphoglycerate mutase activity"/>
    <property type="evidence" value="ECO:0007669"/>
    <property type="project" value="UniProtKB-UniRule"/>
</dbReference>
<dbReference type="NCBIfam" id="TIGR01307">
    <property type="entry name" value="pgm_bpd_ind"/>
    <property type="match status" value="1"/>
</dbReference>
<evidence type="ECO:0000256" key="2">
    <source>
        <dbReference type="ARBA" id="ARBA00002315"/>
    </source>
</evidence>